<protein>
    <submittedName>
        <fullName evidence="2">Uncharacterized protein</fullName>
    </submittedName>
</protein>
<organism evidence="2 4">
    <name type="scientific">Lates japonicus</name>
    <name type="common">Japanese lates</name>
    <dbReference type="NCBI Taxonomy" id="270547"/>
    <lineage>
        <taxon>Eukaryota</taxon>
        <taxon>Metazoa</taxon>
        <taxon>Chordata</taxon>
        <taxon>Craniata</taxon>
        <taxon>Vertebrata</taxon>
        <taxon>Euteleostomi</taxon>
        <taxon>Actinopterygii</taxon>
        <taxon>Neopterygii</taxon>
        <taxon>Teleostei</taxon>
        <taxon>Neoteleostei</taxon>
        <taxon>Acanthomorphata</taxon>
        <taxon>Carangaria</taxon>
        <taxon>Carangaria incertae sedis</taxon>
        <taxon>Centropomidae</taxon>
        <taxon>Lates</taxon>
    </lineage>
</organism>
<dbReference type="PANTHER" id="PTHR33205">
    <property type="entry name" value="TRANSMEMBRANE PROTEIN"/>
    <property type="match status" value="1"/>
</dbReference>
<gene>
    <name evidence="2" type="ORF">AKAME5_002197600</name>
    <name evidence="3" type="ORF">AKAME5_002413400</name>
</gene>
<sequence length="420" mass="45810">MFNCCSHGTLLHFGLQSSRLNICYYHQDLHPRRLHPGPRPRLPCSPRRPSYSSRRSPRGSCCRRRPGMGPTLQRHPFSGLVDSAAPVLLTKSGPLGGSHSTPGSKPASRASYPFKFTIFRVLSHALTLHLPDGAGETGRWCARSPAGPGSHLSRRAPALTFIAPRGLLHPLTRACVRLLGPCFKTGRVGCRHRRRPLTPFTWAGPRPGGATRLGRTEDSPPRSTVAPGARGPRPSPRGERAQRALSPRPREAARYGRGVAVKLAAGAASHLRPEPFQADLEPVAAHHRRRKCARRGPASAGERSREGILPHRAAVPDPPILFNFPLRYLLTIGLVPVFSLRWSLPPALGCIPKQPDSEKTGPRRDGGRYRPHTVHGLSLDQKDSGPRATPGKRSSVRHISHVRPSDGDSALGSSLFARRY</sequence>
<accession>A0AAD3NE06</accession>
<evidence type="ECO:0000313" key="4">
    <source>
        <dbReference type="Proteomes" id="UP001279410"/>
    </source>
</evidence>
<feature type="region of interest" description="Disordered" evidence="1">
    <location>
        <begin position="349"/>
        <end position="407"/>
    </location>
</feature>
<dbReference type="EMBL" id="BRZM01001238">
    <property type="protein sequence ID" value="GLD72809.1"/>
    <property type="molecule type" value="Genomic_DNA"/>
</dbReference>
<proteinExistence type="predicted"/>
<feature type="region of interest" description="Disordered" evidence="1">
    <location>
        <begin position="197"/>
        <end position="253"/>
    </location>
</feature>
<feature type="compositionally biased region" description="Basic and acidic residues" evidence="1">
    <location>
        <begin position="236"/>
        <end position="253"/>
    </location>
</feature>
<evidence type="ECO:0000256" key="1">
    <source>
        <dbReference type="SAM" id="MobiDB-lite"/>
    </source>
</evidence>
<keyword evidence="4" id="KW-1185">Reference proteome</keyword>
<comment type="caution">
    <text evidence="2">The sequence shown here is derived from an EMBL/GenBank/DDBJ whole genome shotgun (WGS) entry which is preliminary data.</text>
</comment>
<feature type="compositionally biased region" description="Low complexity" evidence="1">
    <location>
        <begin position="44"/>
        <end position="54"/>
    </location>
</feature>
<dbReference type="AlphaFoldDB" id="A0AAD3NE06"/>
<name>A0AAD3NE06_LATJO</name>
<feature type="region of interest" description="Disordered" evidence="1">
    <location>
        <begin position="34"/>
        <end position="78"/>
    </location>
</feature>
<dbReference type="Proteomes" id="UP001279410">
    <property type="component" value="Unassembled WGS sequence"/>
</dbReference>
<reference evidence="2" key="1">
    <citation type="submission" date="2022-08" db="EMBL/GenBank/DDBJ databases">
        <title>Genome sequencing of akame (Lates japonicus).</title>
        <authorList>
            <person name="Hashiguchi Y."/>
            <person name="Takahashi H."/>
        </authorList>
    </citation>
    <scope>NUCLEOTIDE SEQUENCE</scope>
    <source>
        <strain evidence="2">Kochi</strain>
    </source>
</reference>
<dbReference type="EMBL" id="BRZM01000404">
    <property type="protein sequence ID" value="GLD70658.1"/>
    <property type="molecule type" value="Genomic_DNA"/>
</dbReference>
<evidence type="ECO:0000313" key="2">
    <source>
        <dbReference type="EMBL" id="GLD70658.1"/>
    </source>
</evidence>
<feature type="compositionally biased region" description="Basic and acidic residues" evidence="1">
    <location>
        <begin position="355"/>
        <end position="368"/>
    </location>
</feature>
<dbReference type="PANTHER" id="PTHR33205:SF1">
    <property type="entry name" value="TRANSMEMBRANE PROTEIN"/>
    <property type="match status" value="1"/>
</dbReference>
<feature type="compositionally biased region" description="Basic residues" evidence="1">
    <location>
        <begin position="55"/>
        <end position="66"/>
    </location>
</feature>
<evidence type="ECO:0000313" key="3">
    <source>
        <dbReference type="EMBL" id="GLD72809.1"/>
    </source>
</evidence>